<dbReference type="OrthoDB" id="9794508at2"/>
<sequence length="133" mass="15693">MYIGNGWEVWNVKDNDWLGGFMDQYGTSILHLAYSFVRNRQTAEDLAQEIFIKCYEKADSFRGESKIHTWLYRIAVNHCKDHIKSWHYRKVHVSEYFSSLLKGQQHGAETQYFAKAEQVWSMRFSGCQLNTGK</sequence>
<proteinExistence type="predicted"/>
<protein>
    <recommendedName>
        <fullName evidence="4">RNA polymerase sigma-70 region 2 domain-containing protein</fullName>
    </recommendedName>
</protein>
<keyword evidence="6" id="KW-1185">Reference proteome</keyword>
<dbReference type="PANTHER" id="PTHR43133">
    <property type="entry name" value="RNA POLYMERASE ECF-TYPE SIGMA FACTO"/>
    <property type="match status" value="1"/>
</dbReference>
<gene>
    <name evidence="5" type="ORF">DRW41_08220</name>
</gene>
<comment type="caution">
    <text evidence="5">The sequence shown here is derived from an EMBL/GenBank/DDBJ whole genome shotgun (WGS) entry which is preliminary data.</text>
</comment>
<evidence type="ECO:0000313" key="5">
    <source>
        <dbReference type="EMBL" id="RDU37796.1"/>
    </source>
</evidence>
<dbReference type="InterPro" id="IPR039425">
    <property type="entry name" value="RNA_pol_sigma-70-like"/>
</dbReference>
<evidence type="ECO:0000259" key="4">
    <source>
        <dbReference type="Pfam" id="PF04542"/>
    </source>
</evidence>
<accession>A0A3D8GUS9</accession>
<dbReference type="GO" id="GO:0006352">
    <property type="term" value="P:DNA-templated transcription initiation"/>
    <property type="evidence" value="ECO:0007669"/>
    <property type="project" value="InterPro"/>
</dbReference>
<dbReference type="InterPro" id="IPR013325">
    <property type="entry name" value="RNA_pol_sigma_r2"/>
</dbReference>
<dbReference type="Gene3D" id="1.10.1740.10">
    <property type="match status" value="1"/>
</dbReference>
<organism evidence="5 6">
    <name type="scientific">Neobacillus piezotolerans</name>
    <dbReference type="NCBI Taxonomy" id="2259171"/>
    <lineage>
        <taxon>Bacteria</taxon>
        <taxon>Bacillati</taxon>
        <taxon>Bacillota</taxon>
        <taxon>Bacilli</taxon>
        <taxon>Bacillales</taxon>
        <taxon>Bacillaceae</taxon>
        <taxon>Neobacillus</taxon>
    </lineage>
</organism>
<dbReference type="InterPro" id="IPR014284">
    <property type="entry name" value="RNA_pol_sigma-70_dom"/>
</dbReference>
<evidence type="ECO:0000256" key="1">
    <source>
        <dbReference type="ARBA" id="ARBA00023015"/>
    </source>
</evidence>
<dbReference type="NCBIfam" id="TIGR02937">
    <property type="entry name" value="sigma70-ECF"/>
    <property type="match status" value="1"/>
</dbReference>
<reference evidence="5 6" key="1">
    <citation type="submission" date="2018-07" db="EMBL/GenBank/DDBJ databases">
        <title>Bacillus sp. YLB-04 draft genome sequence.</title>
        <authorList>
            <person name="Yu L."/>
            <person name="Tang X."/>
        </authorList>
    </citation>
    <scope>NUCLEOTIDE SEQUENCE [LARGE SCALE GENOMIC DNA]</scope>
    <source>
        <strain evidence="5 6">YLB-04</strain>
    </source>
</reference>
<keyword evidence="1" id="KW-0805">Transcription regulation</keyword>
<dbReference type="PANTHER" id="PTHR43133:SF60">
    <property type="entry name" value="RNA POLYMERASE SIGMA FACTOR SIGV"/>
    <property type="match status" value="1"/>
</dbReference>
<dbReference type="Pfam" id="PF04542">
    <property type="entry name" value="Sigma70_r2"/>
    <property type="match status" value="1"/>
</dbReference>
<evidence type="ECO:0000313" key="6">
    <source>
        <dbReference type="Proteomes" id="UP000257144"/>
    </source>
</evidence>
<keyword evidence="2" id="KW-0731">Sigma factor</keyword>
<evidence type="ECO:0000256" key="3">
    <source>
        <dbReference type="ARBA" id="ARBA00023163"/>
    </source>
</evidence>
<feature type="domain" description="RNA polymerase sigma-70 region 2" evidence="4">
    <location>
        <begin position="23"/>
        <end position="85"/>
    </location>
</feature>
<name>A0A3D8GUS9_9BACI</name>
<keyword evidence="3" id="KW-0804">Transcription</keyword>
<dbReference type="InterPro" id="IPR007627">
    <property type="entry name" value="RNA_pol_sigma70_r2"/>
</dbReference>
<evidence type="ECO:0000256" key="2">
    <source>
        <dbReference type="ARBA" id="ARBA00023082"/>
    </source>
</evidence>
<dbReference type="EMBL" id="QNQT01000002">
    <property type="protein sequence ID" value="RDU37796.1"/>
    <property type="molecule type" value="Genomic_DNA"/>
</dbReference>
<dbReference type="SUPFAM" id="SSF88946">
    <property type="entry name" value="Sigma2 domain of RNA polymerase sigma factors"/>
    <property type="match status" value="1"/>
</dbReference>
<dbReference type="Proteomes" id="UP000257144">
    <property type="component" value="Unassembled WGS sequence"/>
</dbReference>
<dbReference type="GO" id="GO:0016987">
    <property type="term" value="F:sigma factor activity"/>
    <property type="evidence" value="ECO:0007669"/>
    <property type="project" value="UniProtKB-KW"/>
</dbReference>
<dbReference type="AlphaFoldDB" id="A0A3D8GUS9"/>